<dbReference type="InterPro" id="IPR047506">
    <property type="entry name" value="UBR7-like_UBR-box"/>
</dbReference>
<dbReference type="PANTHER" id="PTHR13513:SF9">
    <property type="entry name" value="E3 UBIQUITIN-PROTEIN LIGASE UBR7-RELATED"/>
    <property type="match status" value="1"/>
</dbReference>
<evidence type="ECO:0000256" key="2">
    <source>
        <dbReference type="ARBA" id="ARBA00022771"/>
    </source>
</evidence>
<dbReference type="Proteomes" id="UP000694941">
    <property type="component" value="Unplaced"/>
</dbReference>
<keyword evidence="1" id="KW-0479">Metal-binding</keyword>
<sequence length="427" mass="49439">MAETQDVSEGEKNGEEEEECGITMLDVLEDEQELEEDANAVLGGSDDKNCTYPMGYVKRQALYACGTCSTVDKDPAGICLACSYACHEGHELLELYTKRGLLQKKDGLNYQNEYNHNFRGRYCSCERPYPDPDDEVPDEMVQCIICEDWYHGRHLGEMIPENQDFSEMICSWCMEKLPFLWSYSVQCAGEKILVGLKLKEGKTDENVDVEGGDKDTSKAFTDHDVREITIKSETFDSQHMKMENRVTPGQNIDTSKESHCASIKDAVSVENDTQKCQEDEKGEIICCLLRTLPKYNVPSVGPTFWTDGWRKKLCKCTECMKLYFKNKCLFLLDEEDTVHFYEEHGRSCNDRESQYDKGLSVLQNMDRVRQVEAIYEYNTMKSELKDYLKKFADSKKVVREEDIREFFSQMQARKRRRVDCHIPEFCR</sequence>
<evidence type="ECO:0000256" key="4">
    <source>
        <dbReference type="PROSITE-ProRule" id="PRU00508"/>
    </source>
</evidence>
<dbReference type="InterPro" id="IPR003126">
    <property type="entry name" value="Znf_UBR"/>
</dbReference>
<keyword evidence="7" id="KW-1185">Reference proteome</keyword>
<dbReference type="GeneID" id="106459014"/>
<dbReference type="InterPro" id="IPR011011">
    <property type="entry name" value="Znf_FYVE_PHD"/>
</dbReference>
<keyword evidence="2" id="KW-0863">Zinc-finger</keyword>
<dbReference type="SUPFAM" id="SSF57903">
    <property type="entry name" value="FYVE/PHD zinc finger"/>
    <property type="match status" value="1"/>
</dbReference>
<feature type="zinc finger region" description="UBR-type" evidence="4">
    <location>
        <begin position="48"/>
        <end position="148"/>
    </location>
</feature>
<accession>A0ABM1SBU7</accession>
<dbReference type="InterPro" id="IPR013083">
    <property type="entry name" value="Znf_RING/FYVE/PHD"/>
</dbReference>
<evidence type="ECO:0000256" key="5">
    <source>
        <dbReference type="SAM" id="MobiDB-lite"/>
    </source>
</evidence>
<evidence type="ECO:0000256" key="3">
    <source>
        <dbReference type="ARBA" id="ARBA00022833"/>
    </source>
</evidence>
<dbReference type="CDD" id="cd19677">
    <property type="entry name" value="UBR-box_UBR7"/>
    <property type="match status" value="1"/>
</dbReference>
<reference evidence="8" key="1">
    <citation type="submission" date="2025-08" db="UniProtKB">
        <authorList>
            <consortium name="RefSeq"/>
        </authorList>
    </citation>
    <scope>IDENTIFICATION</scope>
    <source>
        <tissue evidence="8">Muscle</tissue>
    </source>
</reference>
<dbReference type="PANTHER" id="PTHR13513">
    <property type="entry name" value="E3 UBIQUITIN-PROTEIN LIGASE UBR7"/>
    <property type="match status" value="1"/>
</dbReference>
<dbReference type="InterPro" id="IPR040204">
    <property type="entry name" value="UBR7"/>
</dbReference>
<dbReference type="CDD" id="cd15542">
    <property type="entry name" value="PHD_UBR7"/>
    <property type="match status" value="1"/>
</dbReference>
<feature type="region of interest" description="Disordered" evidence="5">
    <location>
        <begin position="1"/>
        <end position="20"/>
    </location>
</feature>
<organism evidence="7 8">
    <name type="scientific">Limulus polyphemus</name>
    <name type="common">Atlantic horseshoe crab</name>
    <dbReference type="NCBI Taxonomy" id="6850"/>
    <lineage>
        <taxon>Eukaryota</taxon>
        <taxon>Metazoa</taxon>
        <taxon>Ecdysozoa</taxon>
        <taxon>Arthropoda</taxon>
        <taxon>Chelicerata</taxon>
        <taxon>Merostomata</taxon>
        <taxon>Xiphosura</taxon>
        <taxon>Limulidae</taxon>
        <taxon>Limulus</taxon>
    </lineage>
</organism>
<protein>
    <submittedName>
        <fullName evidence="8">E3 ubiquitin-protein ligase UBR7</fullName>
    </submittedName>
</protein>
<dbReference type="SMART" id="SM00396">
    <property type="entry name" value="ZnF_UBR1"/>
    <property type="match status" value="1"/>
</dbReference>
<proteinExistence type="predicted"/>
<evidence type="ECO:0000256" key="1">
    <source>
        <dbReference type="ARBA" id="ARBA00022723"/>
    </source>
</evidence>
<gene>
    <name evidence="8" type="primary">LOC106459014</name>
</gene>
<feature type="domain" description="UBR-type" evidence="6">
    <location>
        <begin position="48"/>
        <end position="148"/>
    </location>
</feature>
<keyword evidence="3" id="KW-0862">Zinc</keyword>
<name>A0ABM1SBU7_LIMPO</name>
<dbReference type="RefSeq" id="XP_022241102.1">
    <property type="nucleotide sequence ID" value="XM_022385394.1"/>
</dbReference>
<evidence type="ECO:0000313" key="7">
    <source>
        <dbReference type="Proteomes" id="UP000694941"/>
    </source>
</evidence>
<dbReference type="Gene3D" id="3.30.40.10">
    <property type="entry name" value="Zinc/RING finger domain, C3HC4 (zinc finger)"/>
    <property type="match status" value="1"/>
</dbReference>
<dbReference type="PROSITE" id="PS51157">
    <property type="entry name" value="ZF_UBR"/>
    <property type="match status" value="1"/>
</dbReference>
<evidence type="ECO:0000313" key="8">
    <source>
        <dbReference type="RefSeq" id="XP_022241102.1"/>
    </source>
</evidence>
<evidence type="ECO:0000259" key="6">
    <source>
        <dbReference type="PROSITE" id="PS51157"/>
    </source>
</evidence>